<comment type="similarity">
    <text evidence="3 10">Belongs to the FKBP-type PPIase family.</text>
</comment>
<dbReference type="Pfam" id="PF00254">
    <property type="entry name" value="FKBP_C"/>
    <property type="match status" value="1"/>
</dbReference>
<keyword evidence="5 9" id="KW-0697">Rotamase</keyword>
<reference evidence="13" key="1">
    <citation type="submission" date="2016-05" db="EMBL/GenBank/DDBJ databases">
        <authorList>
            <person name="Baek K."/>
            <person name="Yang S.-J."/>
        </authorList>
    </citation>
    <scope>NUCLEOTIDE SEQUENCE [LARGE SCALE GENOMIC DNA]</scope>
    <source>
        <strain evidence="13">ST58-10</strain>
    </source>
</reference>
<evidence type="ECO:0000256" key="4">
    <source>
        <dbReference type="ARBA" id="ARBA00022490"/>
    </source>
</evidence>
<dbReference type="InterPro" id="IPR046357">
    <property type="entry name" value="PPIase_dom_sf"/>
</dbReference>
<comment type="catalytic activity">
    <reaction evidence="1 9 10">
        <text>[protein]-peptidylproline (omega=180) = [protein]-peptidylproline (omega=0)</text>
        <dbReference type="Rhea" id="RHEA:16237"/>
        <dbReference type="Rhea" id="RHEA-COMP:10747"/>
        <dbReference type="Rhea" id="RHEA-COMP:10748"/>
        <dbReference type="ChEBI" id="CHEBI:83833"/>
        <dbReference type="ChEBI" id="CHEBI:83834"/>
        <dbReference type="EC" id="5.2.1.8"/>
    </reaction>
</comment>
<evidence type="ECO:0000259" key="11">
    <source>
        <dbReference type="PROSITE" id="PS50059"/>
    </source>
</evidence>
<evidence type="ECO:0000256" key="8">
    <source>
        <dbReference type="ARBA" id="ARBA00037071"/>
    </source>
</evidence>
<dbReference type="RefSeq" id="WP_067383229.1">
    <property type="nucleotide sequence ID" value="NZ_CP015839.1"/>
</dbReference>
<evidence type="ECO:0000256" key="10">
    <source>
        <dbReference type="RuleBase" id="RU003915"/>
    </source>
</evidence>
<evidence type="ECO:0000313" key="12">
    <source>
        <dbReference type="EMBL" id="ANG63367.1"/>
    </source>
</evidence>
<keyword evidence="4" id="KW-0963">Cytoplasm</keyword>
<gene>
    <name evidence="12" type="ORF">A8C75_13400</name>
</gene>
<dbReference type="EC" id="5.2.1.8" evidence="10"/>
<dbReference type="SUPFAM" id="SSF54534">
    <property type="entry name" value="FKBP-like"/>
    <property type="match status" value="1"/>
</dbReference>
<dbReference type="OrthoDB" id="9808891at2"/>
<evidence type="ECO:0000256" key="7">
    <source>
        <dbReference type="ARBA" id="ARBA00023235"/>
    </source>
</evidence>
<reference evidence="12 13" key="2">
    <citation type="journal article" date="2018" name="Int. J. Syst. Evol. Microbiol.">
        <title>Marinobacterium aestuarii sp. nov., a benzene-degrading marine bacterium isolated from estuary sediment.</title>
        <authorList>
            <person name="Bae S.S."/>
            <person name="Jung J."/>
            <person name="Chung D."/>
            <person name="Baek K."/>
        </authorList>
    </citation>
    <scope>NUCLEOTIDE SEQUENCE [LARGE SCALE GENOMIC DNA]</scope>
    <source>
        <strain evidence="12 13">ST58-10</strain>
    </source>
</reference>
<dbReference type="PANTHER" id="PTHR47861:SF3">
    <property type="entry name" value="FKBP-TYPE PEPTIDYL-PROLYL CIS-TRANS ISOMERASE SLYD"/>
    <property type="match status" value="1"/>
</dbReference>
<organism evidence="12 13">
    <name type="scientific">Marinobacterium aestuarii</name>
    <dbReference type="NCBI Taxonomy" id="1821621"/>
    <lineage>
        <taxon>Bacteria</taxon>
        <taxon>Pseudomonadati</taxon>
        <taxon>Pseudomonadota</taxon>
        <taxon>Gammaproteobacteria</taxon>
        <taxon>Oceanospirillales</taxon>
        <taxon>Oceanospirillaceae</taxon>
        <taxon>Marinobacterium</taxon>
    </lineage>
</organism>
<evidence type="ECO:0000256" key="3">
    <source>
        <dbReference type="ARBA" id="ARBA00006577"/>
    </source>
</evidence>
<dbReference type="AlphaFoldDB" id="A0A1A9EZQ1"/>
<comment type="subcellular location">
    <subcellularLocation>
        <location evidence="2">Cytoplasm</location>
    </subcellularLocation>
</comment>
<dbReference type="PROSITE" id="PS50059">
    <property type="entry name" value="FKBP_PPIASE"/>
    <property type="match status" value="1"/>
</dbReference>
<keyword evidence="6" id="KW-0143">Chaperone</keyword>
<evidence type="ECO:0000256" key="9">
    <source>
        <dbReference type="PROSITE-ProRule" id="PRU00277"/>
    </source>
</evidence>
<feature type="domain" description="PPIase FKBP-type" evidence="11">
    <location>
        <begin position="6"/>
        <end position="80"/>
    </location>
</feature>
<protein>
    <recommendedName>
        <fullName evidence="10">Peptidyl-prolyl cis-trans isomerase</fullName>
        <ecNumber evidence="10">5.2.1.8</ecNumber>
    </recommendedName>
</protein>
<name>A0A1A9EZQ1_9GAMM</name>
<dbReference type="Proteomes" id="UP000078070">
    <property type="component" value="Chromosome"/>
</dbReference>
<dbReference type="GO" id="GO:0003755">
    <property type="term" value="F:peptidyl-prolyl cis-trans isomerase activity"/>
    <property type="evidence" value="ECO:0007669"/>
    <property type="project" value="UniProtKB-UniRule"/>
</dbReference>
<keyword evidence="13" id="KW-1185">Reference proteome</keyword>
<dbReference type="InterPro" id="IPR001179">
    <property type="entry name" value="PPIase_FKBP_dom"/>
</dbReference>
<evidence type="ECO:0000256" key="1">
    <source>
        <dbReference type="ARBA" id="ARBA00000971"/>
    </source>
</evidence>
<dbReference type="GO" id="GO:0042026">
    <property type="term" value="P:protein refolding"/>
    <property type="evidence" value="ECO:0007669"/>
    <property type="project" value="UniProtKB-ARBA"/>
</dbReference>
<dbReference type="Gene3D" id="3.10.50.40">
    <property type="match status" value="1"/>
</dbReference>
<keyword evidence="7 9" id="KW-0413">Isomerase</keyword>
<evidence type="ECO:0000313" key="13">
    <source>
        <dbReference type="Proteomes" id="UP000078070"/>
    </source>
</evidence>
<proteinExistence type="inferred from homology"/>
<comment type="function">
    <text evidence="8">Also involved in hydrogenase metallocenter assembly, probably by participating in the nickel insertion step. This function in hydrogenase biosynthesis requires chaperone activity and the presence of the metal-binding domain, but not PPIase activity.</text>
</comment>
<accession>A0A1A9EZQ1</accession>
<dbReference type="KEGG" id="mars:A8C75_13400"/>
<sequence>MEITKDCVVQFHYNLHDADGNELENSRKGDPMAYLHGHQNMMAGLEKALEGHSAGDVFSVTLAPEDAYGSRTEDSEQRIPLKHLQGSKKWRPGMVATVQTDQGGRQVQILKVGKFMVTVDTNHPLAGKTITFDVEVTDVRAASAEEVSHGHAHGVGGHHH</sequence>
<dbReference type="STRING" id="1821621.A8C75_13400"/>
<evidence type="ECO:0000256" key="6">
    <source>
        <dbReference type="ARBA" id="ARBA00023186"/>
    </source>
</evidence>
<evidence type="ECO:0000256" key="2">
    <source>
        <dbReference type="ARBA" id="ARBA00004496"/>
    </source>
</evidence>
<dbReference type="EMBL" id="CP015839">
    <property type="protein sequence ID" value="ANG63367.1"/>
    <property type="molecule type" value="Genomic_DNA"/>
</dbReference>
<dbReference type="GO" id="GO:0005737">
    <property type="term" value="C:cytoplasm"/>
    <property type="evidence" value="ECO:0007669"/>
    <property type="project" value="UniProtKB-SubCell"/>
</dbReference>
<dbReference type="PANTHER" id="PTHR47861">
    <property type="entry name" value="FKBP-TYPE PEPTIDYL-PROLYL CIS-TRANS ISOMERASE SLYD"/>
    <property type="match status" value="1"/>
</dbReference>
<evidence type="ECO:0000256" key="5">
    <source>
        <dbReference type="ARBA" id="ARBA00023110"/>
    </source>
</evidence>